<accession>A0ABP9H9J7</accession>
<evidence type="ECO:0008006" key="4">
    <source>
        <dbReference type="Google" id="ProtNLM"/>
    </source>
</evidence>
<gene>
    <name evidence="2" type="ORF">GCM10023205_31450</name>
</gene>
<dbReference type="EMBL" id="BAABHS010000010">
    <property type="protein sequence ID" value="GAA4964952.1"/>
    <property type="molecule type" value="Genomic_DNA"/>
</dbReference>
<protein>
    <recommendedName>
        <fullName evidence="4">DUF2568 domain-containing protein</fullName>
    </recommendedName>
</protein>
<organism evidence="2 3">
    <name type="scientific">Yinghuangia aomiensis</name>
    <dbReference type="NCBI Taxonomy" id="676205"/>
    <lineage>
        <taxon>Bacteria</taxon>
        <taxon>Bacillati</taxon>
        <taxon>Actinomycetota</taxon>
        <taxon>Actinomycetes</taxon>
        <taxon>Kitasatosporales</taxon>
        <taxon>Streptomycetaceae</taxon>
        <taxon>Yinghuangia</taxon>
    </lineage>
</organism>
<feature type="transmembrane region" description="Helical" evidence="1">
    <location>
        <begin position="91"/>
        <end position="109"/>
    </location>
</feature>
<keyword evidence="1" id="KW-1133">Transmembrane helix</keyword>
<keyword evidence="3" id="KW-1185">Reference proteome</keyword>
<feature type="transmembrane region" description="Helical" evidence="1">
    <location>
        <begin position="67"/>
        <end position="85"/>
    </location>
</feature>
<sequence length="127" mass="13310">MTLRGLNLAVRFLLELGALAALAWWGVDLGSSWVGSLVMGIGFPALAAVTWGNFVAPRAPQFLPRPGRLAIEIAVFGSATAGLAAMGHWPAALVFGLVAAGSTALTHIWKQDDEMRANAGVRMRAQA</sequence>
<name>A0ABP9H9J7_9ACTN</name>
<keyword evidence="1" id="KW-0812">Transmembrane</keyword>
<keyword evidence="1" id="KW-0472">Membrane</keyword>
<proteinExistence type="predicted"/>
<dbReference type="RefSeq" id="WP_345676093.1">
    <property type="nucleotide sequence ID" value="NZ_BAABHS010000010.1"/>
</dbReference>
<evidence type="ECO:0000313" key="3">
    <source>
        <dbReference type="Proteomes" id="UP001500466"/>
    </source>
</evidence>
<evidence type="ECO:0000256" key="1">
    <source>
        <dbReference type="SAM" id="Phobius"/>
    </source>
</evidence>
<evidence type="ECO:0000313" key="2">
    <source>
        <dbReference type="EMBL" id="GAA4964952.1"/>
    </source>
</evidence>
<dbReference type="InterPro" id="IPR021214">
    <property type="entry name" value="DUF2568"/>
</dbReference>
<comment type="caution">
    <text evidence="2">The sequence shown here is derived from an EMBL/GenBank/DDBJ whole genome shotgun (WGS) entry which is preliminary data.</text>
</comment>
<reference evidence="3" key="1">
    <citation type="journal article" date="2019" name="Int. J. Syst. Evol. Microbiol.">
        <title>The Global Catalogue of Microorganisms (GCM) 10K type strain sequencing project: providing services to taxonomists for standard genome sequencing and annotation.</title>
        <authorList>
            <consortium name="The Broad Institute Genomics Platform"/>
            <consortium name="The Broad Institute Genome Sequencing Center for Infectious Disease"/>
            <person name="Wu L."/>
            <person name="Ma J."/>
        </authorList>
    </citation>
    <scope>NUCLEOTIDE SEQUENCE [LARGE SCALE GENOMIC DNA]</scope>
    <source>
        <strain evidence="3">JCM 17986</strain>
    </source>
</reference>
<dbReference type="Proteomes" id="UP001500466">
    <property type="component" value="Unassembled WGS sequence"/>
</dbReference>
<dbReference type="Pfam" id="PF10823">
    <property type="entry name" value="DUF2568"/>
    <property type="match status" value="1"/>
</dbReference>
<feature type="transmembrane region" description="Helical" evidence="1">
    <location>
        <begin position="9"/>
        <end position="27"/>
    </location>
</feature>
<feature type="transmembrane region" description="Helical" evidence="1">
    <location>
        <begin position="33"/>
        <end position="55"/>
    </location>
</feature>